<evidence type="ECO:0000313" key="9">
    <source>
        <dbReference type="Proteomes" id="UP001327093"/>
    </source>
</evidence>
<keyword evidence="4 6" id="KW-1133">Transmembrane helix</keyword>
<feature type="domain" description="Major facilitator superfamily (MFS) profile" evidence="7">
    <location>
        <begin position="1"/>
        <end position="185"/>
    </location>
</feature>
<dbReference type="PANTHER" id="PTHR23513:SF6">
    <property type="entry name" value="MAJOR FACILITATOR SUPERFAMILY ASSOCIATED DOMAIN-CONTAINING PROTEIN"/>
    <property type="match status" value="1"/>
</dbReference>
<evidence type="ECO:0000256" key="5">
    <source>
        <dbReference type="ARBA" id="ARBA00023136"/>
    </source>
</evidence>
<sequence>MFFQSASIAITIAFLSLEIGLTPGEVGLLSSIGPLGAVTAALTTSAIARRIGQARLMLLGVVGLGAGMLLVPLTRPGPHLAWFAVGGLISGFCLISVNIVEASFRQALCPDHLLGRMNATMRFMLRATAPFGALLGGVSSTHLGMRATLWIADLGVLASSAWLLSSPLRHTRDLLLGASSSTARG</sequence>
<keyword evidence="9" id="KW-1185">Reference proteome</keyword>
<evidence type="ECO:0000256" key="6">
    <source>
        <dbReference type="SAM" id="Phobius"/>
    </source>
</evidence>
<evidence type="ECO:0000313" key="8">
    <source>
        <dbReference type="EMBL" id="MEB3369512.1"/>
    </source>
</evidence>
<evidence type="ECO:0000256" key="3">
    <source>
        <dbReference type="ARBA" id="ARBA00022692"/>
    </source>
</evidence>
<dbReference type="RefSeq" id="WP_324267000.1">
    <property type="nucleotide sequence ID" value="NZ_JAWLNX010000013.1"/>
</dbReference>
<evidence type="ECO:0000256" key="4">
    <source>
        <dbReference type="ARBA" id="ARBA00022989"/>
    </source>
</evidence>
<dbReference type="PANTHER" id="PTHR23513">
    <property type="entry name" value="INTEGRAL MEMBRANE EFFLUX PROTEIN-RELATED"/>
    <property type="match status" value="1"/>
</dbReference>
<feature type="transmembrane region" description="Helical" evidence="6">
    <location>
        <begin position="123"/>
        <end position="141"/>
    </location>
</feature>
<accession>A0ABU6ADG4</accession>
<reference evidence="8 9" key="1">
    <citation type="submission" date="2023-10" db="EMBL/GenBank/DDBJ databases">
        <title>Saccharopolyspora sp. nov., isolated from mangrove soil.</title>
        <authorList>
            <person name="Lu Y."/>
            <person name="Liu W."/>
        </authorList>
    </citation>
    <scope>NUCLEOTIDE SEQUENCE [LARGE SCALE GENOMIC DNA]</scope>
    <source>
        <strain evidence="8 9">S2-29</strain>
    </source>
</reference>
<keyword evidence="3 6" id="KW-0812">Transmembrane</keyword>
<dbReference type="InterPro" id="IPR011701">
    <property type="entry name" value="MFS"/>
</dbReference>
<gene>
    <name evidence="8" type="ORF">R4I43_19040</name>
</gene>
<comment type="subcellular location">
    <subcellularLocation>
        <location evidence="1">Cell membrane</location>
        <topology evidence="1">Multi-pass membrane protein</topology>
    </subcellularLocation>
</comment>
<dbReference type="PROSITE" id="PS50850">
    <property type="entry name" value="MFS"/>
    <property type="match status" value="1"/>
</dbReference>
<dbReference type="Gene3D" id="1.20.1250.20">
    <property type="entry name" value="MFS general substrate transporter like domains"/>
    <property type="match status" value="1"/>
</dbReference>
<evidence type="ECO:0000256" key="1">
    <source>
        <dbReference type="ARBA" id="ARBA00004651"/>
    </source>
</evidence>
<name>A0ABU6ADG4_9PSEU</name>
<evidence type="ECO:0000259" key="7">
    <source>
        <dbReference type="PROSITE" id="PS50850"/>
    </source>
</evidence>
<keyword evidence="2" id="KW-1003">Cell membrane</keyword>
<dbReference type="Pfam" id="PF07690">
    <property type="entry name" value="MFS_1"/>
    <property type="match status" value="1"/>
</dbReference>
<feature type="transmembrane region" description="Helical" evidence="6">
    <location>
        <begin position="80"/>
        <end position="102"/>
    </location>
</feature>
<organism evidence="8 9">
    <name type="scientific">Saccharopolyspora mangrovi</name>
    <dbReference type="NCBI Taxonomy" id="3082379"/>
    <lineage>
        <taxon>Bacteria</taxon>
        <taxon>Bacillati</taxon>
        <taxon>Actinomycetota</taxon>
        <taxon>Actinomycetes</taxon>
        <taxon>Pseudonocardiales</taxon>
        <taxon>Pseudonocardiaceae</taxon>
        <taxon>Saccharopolyspora</taxon>
    </lineage>
</organism>
<dbReference type="InterPro" id="IPR036259">
    <property type="entry name" value="MFS_trans_sf"/>
</dbReference>
<dbReference type="InterPro" id="IPR020846">
    <property type="entry name" value="MFS_dom"/>
</dbReference>
<protein>
    <submittedName>
        <fullName evidence="8">MFS transporter</fullName>
    </submittedName>
</protein>
<dbReference type="Proteomes" id="UP001327093">
    <property type="component" value="Unassembled WGS sequence"/>
</dbReference>
<dbReference type="SUPFAM" id="SSF103473">
    <property type="entry name" value="MFS general substrate transporter"/>
    <property type="match status" value="1"/>
</dbReference>
<dbReference type="EMBL" id="JAWLNX010000013">
    <property type="protein sequence ID" value="MEB3369512.1"/>
    <property type="molecule type" value="Genomic_DNA"/>
</dbReference>
<keyword evidence="5 6" id="KW-0472">Membrane</keyword>
<proteinExistence type="predicted"/>
<evidence type="ECO:0000256" key="2">
    <source>
        <dbReference type="ARBA" id="ARBA00022475"/>
    </source>
</evidence>
<comment type="caution">
    <text evidence="8">The sequence shown here is derived from an EMBL/GenBank/DDBJ whole genome shotgun (WGS) entry which is preliminary data.</text>
</comment>
<feature type="transmembrane region" description="Helical" evidence="6">
    <location>
        <begin position="56"/>
        <end position="74"/>
    </location>
</feature>